<accession>A0A8T0FQ22</accession>
<dbReference type="Gene3D" id="2.10.80.10">
    <property type="entry name" value="Lipase, subunit A"/>
    <property type="match status" value="1"/>
</dbReference>
<reference evidence="1" key="2">
    <citation type="submission" date="2020-06" db="EMBL/GenBank/DDBJ databases">
        <authorList>
            <person name="Sheffer M."/>
        </authorList>
    </citation>
    <scope>NUCLEOTIDE SEQUENCE</scope>
</reference>
<sequence>MLFDQRRASFVLVRPCTTNTDCTDDECCLQKPWTNRFFCSKRVRKGKVCWAKQHNATVNWDKYRIMCPCLHKHECVFKEPIIVLKPVLAAATCQPKMDDMDMMKM</sequence>
<dbReference type="EMBL" id="JABXBU010000003">
    <property type="protein sequence ID" value="KAF8792682.1"/>
    <property type="molecule type" value="Genomic_DNA"/>
</dbReference>
<evidence type="ECO:0000313" key="2">
    <source>
        <dbReference type="Proteomes" id="UP000807504"/>
    </source>
</evidence>
<evidence type="ECO:0008006" key="3">
    <source>
        <dbReference type="Google" id="ProtNLM"/>
    </source>
</evidence>
<keyword evidence="2" id="KW-1185">Reference proteome</keyword>
<evidence type="ECO:0000313" key="1">
    <source>
        <dbReference type="EMBL" id="KAF8792682.1"/>
    </source>
</evidence>
<protein>
    <recommendedName>
        <fullName evidence="3">Prokineticin domain-containing protein</fullName>
    </recommendedName>
</protein>
<proteinExistence type="predicted"/>
<dbReference type="Proteomes" id="UP000807504">
    <property type="component" value="Unassembled WGS sequence"/>
</dbReference>
<name>A0A8T0FQ22_ARGBR</name>
<organism evidence="1 2">
    <name type="scientific">Argiope bruennichi</name>
    <name type="common">Wasp spider</name>
    <name type="synonym">Aranea bruennichi</name>
    <dbReference type="NCBI Taxonomy" id="94029"/>
    <lineage>
        <taxon>Eukaryota</taxon>
        <taxon>Metazoa</taxon>
        <taxon>Ecdysozoa</taxon>
        <taxon>Arthropoda</taxon>
        <taxon>Chelicerata</taxon>
        <taxon>Arachnida</taxon>
        <taxon>Araneae</taxon>
        <taxon>Araneomorphae</taxon>
        <taxon>Entelegynae</taxon>
        <taxon>Araneoidea</taxon>
        <taxon>Araneidae</taxon>
        <taxon>Argiope</taxon>
    </lineage>
</organism>
<dbReference type="AlphaFoldDB" id="A0A8T0FQ22"/>
<comment type="caution">
    <text evidence="1">The sequence shown here is derived from an EMBL/GenBank/DDBJ whole genome shotgun (WGS) entry which is preliminary data.</text>
</comment>
<reference evidence="1" key="1">
    <citation type="journal article" date="2020" name="bioRxiv">
        <title>Chromosome-level reference genome of the European wasp spider Argiope bruennichi: a resource for studies on range expansion and evolutionary adaptation.</title>
        <authorList>
            <person name="Sheffer M.M."/>
            <person name="Hoppe A."/>
            <person name="Krehenwinkel H."/>
            <person name="Uhl G."/>
            <person name="Kuss A.W."/>
            <person name="Jensen L."/>
            <person name="Jensen C."/>
            <person name="Gillespie R.G."/>
            <person name="Hoff K.J."/>
            <person name="Prost S."/>
        </authorList>
    </citation>
    <scope>NUCLEOTIDE SEQUENCE</scope>
</reference>
<gene>
    <name evidence="1" type="ORF">HNY73_004252</name>
</gene>